<dbReference type="PANTHER" id="PTHR41795:SF1">
    <property type="entry name" value="EXOPOLYSACCHARIDE SYNTHESIS PROTEIN"/>
    <property type="match status" value="1"/>
</dbReference>
<proteinExistence type="predicted"/>
<dbReference type="PANTHER" id="PTHR41795">
    <property type="entry name" value="EXOPOLYSACCHARIDE SYNTHESIS PROTEIN"/>
    <property type="match status" value="1"/>
</dbReference>
<accession>A0A6N6JCV6</accession>
<sequence>MSAHPYRSRALGRALVRLDRQGTAHAVSLGDVVALLRQLGPLYLLMAVACVAVSPLSGIPFVTTACGLTIALLAGQLLIGRRTAWLPGPLRRREIKMSHLQKGLIRADRLAGFIERPLRRRWVWLTSGVVRSGLLGTCLILGLSMPFLEVIPFAGSTFAFVILIIALALIARDGLAAIFAALAVCAMIAAGTVFFV</sequence>
<evidence type="ECO:0008006" key="4">
    <source>
        <dbReference type="Google" id="ProtNLM"/>
    </source>
</evidence>
<dbReference type="Proteomes" id="UP000436822">
    <property type="component" value="Unassembled WGS sequence"/>
</dbReference>
<evidence type="ECO:0000256" key="1">
    <source>
        <dbReference type="SAM" id="Phobius"/>
    </source>
</evidence>
<feature type="transmembrane region" description="Helical" evidence="1">
    <location>
        <begin position="122"/>
        <end position="144"/>
    </location>
</feature>
<dbReference type="Pfam" id="PF06055">
    <property type="entry name" value="ExoD"/>
    <property type="match status" value="1"/>
</dbReference>
<keyword evidence="1" id="KW-0812">Transmembrane</keyword>
<dbReference type="RefSeq" id="WP_159804863.1">
    <property type="nucleotide sequence ID" value="NZ_BLJE01000001.1"/>
</dbReference>
<feature type="transmembrane region" description="Helical" evidence="1">
    <location>
        <begin position="177"/>
        <end position="195"/>
    </location>
</feature>
<keyword evidence="3" id="KW-1185">Reference proteome</keyword>
<keyword evidence="1" id="KW-0472">Membrane</keyword>
<reference evidence="2 3" key="1">
    <citation type="submission" date="2019-12" db="EMBL/GenBank/DDBJ databases">
        <title>Litoreibacter badius sp. nov., a novel bacteriochlorophyll a-containing bacterium in the genus Litoreibacter.</title>
        <authorList>
            <person name="Kanamuro M."/>
            <person name="Takabe Y."/>
            <person name="Mori K."/>
            <person name="Takaichi S."/>
            <person name="Hanada S."/>
        </authorList>
    </citation>
    <scope>NUCLEOTIDE SEQUENCE [LARGE SCALE GENOMIC DNA]</scope>
    <source>
        <strain evidence="2 3">K6</strain>
    </source>
</reference>
<keyword evidence="1" id="KW-1133">Transmembrane helix</keyword>
<comment type="caution">
    <text evidence="2">The sequence shown here is derived from an EMBL/GenBank/DDBJ whole genome shotgun (WGS) entry which is preliminary data.</text>
</comment>
<protein>
    <recommendedName>
        <fullName evidence="4">Exopolysaccharide biosynthesis protein</fullName>
    </recommendedName>
</protein>
<organism evidence="2 3">
    <name type="scientific">Litoreibacter roseus</name>
    <dbReference type="NCBI Taxonomy" id="2601869"/>
    <lineage>
        <taxon>Bacteria</taxon>
        <taxon>Pseudomonadati</taxon>
        <taxon>Pseudomonadota</taxon>
        <taxon>Alphaproteobacteria</taxon>
        <taxon>Rhodobacterales</taxon>
        <taxon>Roseobacteraceae</taxon>
        <taxon>Litoreibacter</taxon>
    </lineage>
</organism>
<gene>
    <name evidence="2" type="ORF">KIN_10590</name>
</gene>
<dbReference type="InterPro" id="IPR010331">
    <property type="entry name" value="ExoD"/>
</dbReference>
<dbReference type="EMBL" id="BLJE01000001">
    <property type="protein sequence ID" value="GFE63985.1"/>
    <property type="molecule type" value="Genomic_DNA"/>
</dbReference>
<feature type="transmembrane region" description="Helical" evidence="1">
    <location>
        <begin position="42"/>
        <end position="73"/>
    </location>
</feature>
<evidence type="ECO:0000313" key="2">
    <source>
        <dbReference type="EMBL" id="GFE63985.1"/>
    </source>
</evidence>
<dbReference type="OrthoDB" id="7949130at2"/>
<feature type="transmembrane region" description="Helical" evidence="1">
    <location>
        <begin position="150"/>
        <end position="170"/>
    </location>
</feature>
<dbReference type="AlphaFoldDB" id="A0A6N6JCV6"/>
<evidence type="ECO:0000313" key="3">
    <source>
        <dbReference type="Proteomes" id="UP000436822"/>
    </source>
</evidence>
<name>A0A6N6JCV6_9RHOB</name>
<dbReference type="PIRSF" id="PIRSF033239">
    <property type="entry name" value="ExoD"/>
    <property type="match status" value="1"/>
</dbReference>